<feature type="domain" description="Myb/SANT-like" evidence="2">
    <location>
        <begin position="6"/>
        <end position="99"/>
    </location>
</feature>
<dbReference type="Gramene" id="HORVU.MOREX.r3.6HG0548860.1">
    <property type="protein sequence ID" value="HORVU.MOREX.r3.6HG0548860.1"/>
    <property type="gene ID" value="HORVU.MOREX.r3.6HG0548860"/>
</dbReference>
<dbReference type="InterPro" id="IPR024752">
    <property type="entry name" value="Myb/SANT-like_dom"/>
</dbReference>
<evidence type="ECO:0000256" key="1">
    <source>
        <dbReference type="SAM" id="MobiDB-lite"/>
    </source>
</evidence>
<dbReference type="AlphaFoldDB" id="A0A8I6XYF5"/>
<feature type="region of interest" description="Disordered" evidence="1">
    <location>
        <begin position="161"/>
        <end position="190"/>
    </location>
</feature>
<dbReference type="Proteomes" id="UP000011116">
    <property type="component" value="Chromosome 6H"/>
</dbReference>
<proteinExistence type="predicted"/>
<dbReference type="PANTHER" id="PTHR47069">
    <property type="match status" value="1"/>
</dbReference>
<reference evidence="3" key="2">
    <citation type="submission" date="2020-10" db="EMBL/GenBank/DDBJ databases">
        <authorList>
            <person name="Scholz U."/>
            <person name="Mascher M."/>
            <person name="Fiebig A."/>
        </authorList>
    </citation>
    <scope>NUCLEOTIDE SEQUENCE [LARGE SCALE GENOMIC DNA]</scope>
    <source>
        <strain evidence="3">cv. Morex</strain>
    </source>
</reference>
<reference evidence="4" key="1">
    <citation type="journal article" date="2012" name="Nature">
        <title>A physical, genetic and functional sequence assembly of the barley genome.</title>
        <authorList>
            <consortium name="The International Barley Genome Sequencing Consortium"/>
            <person name="Mayer K.F."/>
            <person name="Waugh R."/>
            <person name="Brown J.W."/>
            <person name="Schulman A."/>
            <person name="Langridge P."/>
            <person name="Platzer M."/>
            <person name="Fincher G.B."/>
            <person name="Muehlbauer G.J."/>
            <person name="Sato K."/>
            <person name="Close T.J."/>
            <person name="Wise R.P."/>
            <person name="Stein N."/>
        </authorList>
    </citation>
    <scope>NUCLEOTIDE SEQUENCE [LARGE SCALE GENOMIC DNA]</scope>
    <source>
        <strain evidence="4">cv. Morex</strain>
    </source>
</reference>
<accession>A0A8I6XYF5</accession>
<name>A0A8I6XYF5_HORVV</name>
<organism evidence="3 4">
    <name type="scientific">Hordeum vulgare subsp. vulgare</name>
    <name type="common">Domesticated barley</name>
    <dbReference type="NCBI Taxonomy" id="112509"/>
    <lineage>
        <taxon>Eukaryota</taxon>
        <taxon>Viridiplantae</taxon>
        <taxon>Streptophyta</taxon>
        <taxon>Embryophyta</taxon>
        <taxon>Tracheophyta</taxon>
        <taxon>Spermatophyta</taxon>
        <taxon>Magnoliopsida</taxon>
        <taxon>Liliopsida</taxon>
        <taxon>Poales</taxon>
        <taxon>Poaceae</taxon>
        <taxon>BOP clade</taxon>
        <taxon>Pooideae</taxon>
        <taxon>Triticodae</taxon>
        <taxon>Triticeae</taxon>
        <taxon>Hordeinae</taxon>
        <taxon>Hordeum</taxon>
    </lineage>
</organism>
<evidence type="ECO:0000313" key="4">
    <source>
        <dbReference type="Proteomes" id="UP000011116"/>
    </source>
</evidence>
<protein>
    <recommendedName>
        <fullName evidence="2">Myb/SANT-like domain-containing protein</fullName>
    </recommendedName>
</protein>
<dbReference type="EnsemblPlants" id="HORVU.MOREX.r3.6HG0548860.1">
    <property type="protein sequence ID" value="HORVU.MOREX.r3.6HG0548860.1"/>
    <property type="gene ID" value="HORVU.MOREX.r3.6HG0548860"/>
</dbReference>
<feature type="compositionally biased region" description="Basic residues" evidence="1">
    <location>
        <begin position="165"/>
        <end position="182"/>
    </location>
</feature>
<evidence type="ECO:0000313" key="3">
    <source>
        <dbReference type="EnsemblPlants" id="HORVU.MOREX.r3.6HG0548860.1"/>
    </source>
</evidence>
<sequence>MDKANWDAYHTKIFCEICKEETEKHNRPGGYLSPKGYNNLEEKFFELTKKRRTRRQFKNKWDQLKKEYARFMELKNSATGLGWNDKMGTIEADDSWWDIHLKKYLGHAKWRYMGPPNLKEMDVMFENAHVTGETASIPGEISSSSDDDAIAEVKESEDLGTPLKSFKKKGGQGKTLGKRKSKSHVEDEEDKNPFLRAYKQTLGKINSRVSEGSANHVPKVTAPTMGEVLNLMVECGAEEGTSLFHTATKIVMKPEYRELFMLIKTKEGRFDWLTREHEAMSK</sequence>
<keyword evidence="4" id="KW-1185">Reference proteome</keyword>
<evidence type="ECO:0000259" key="2">
    <source>
        <dbReference type="Pfam" id="PF12776"/>
    </source>
</evidence>
<reference evidence="3" key="3">
    <citation type="submission" date="2022-01" db="UniProtKB">
        <authorList>
            <consortium name="EnsemblPlants"/>
        </authorList>
    </citation>
    <scope>IDENTIFICATION</scope>
    <source>
        <strain evidence="3">subsp. vulgare</strain>
    </source>
</reference>
<dbReference type="PANTHER" id="PTHR47069:SF13">
    <property type="entry name" value="MYB_SANT-LIKE DOMAIN-CONTAINING PROTEIN"/>
    <property type="match status" value="1"/>
</dbReference>
<dbReference type="Pfam" id="PF12776">
    <property type="entry name" value="Myb_DNA-bind_3"/>
    <property type="match status" value="1"/>
</dbReference>